<evidence type="ECO:0000256" key="1">
    <source>
        <dbReference type="ARBA" id="ARBA00004514"/>
    </source>
</evidence>
<keyword evidence="4 10" id="KW-0396">Initiation factor</keyword>
<dbReference type="AlphaFoldDB" id="S4NMK9"/>
<protein>
    <recommendedName>
        <fullName evidence="6">Translation initiation factor eIF2B subunit delta</fullName>
    </recommendedName>
    <alternativeName>
        <fullName evidence="7">eIF2B GDP-GTP exchange factor subunit delta</fullName>
    </alternativeName>
</protein>
<comment type="subcellular location">
    <subcellularLocation>
        <location evidence="1">Cytoplasm</location>
        <location evidence="1">Cytosol</location>
    </subcellularLocation>
</comment>
<dbReference type="PANTHER" id="PTHR10233">
    <property type="entry name" value="TRANSLATION INITIATION FACTOR EIF-2B"/>
    <property type="match status" value="1"/>
</dbReference>
<keyword evidence="5" id="KW-0648">Protein biosynthesis</keyword>
<dbReference type="InterPro" id="IPR037171">
    <property type="entry name" value="NagB/RpiA_transferase-like"/>
</dbReference>
<evidence type="ECO:0000256" key="2">
    <source>
        <dbReference type="ARBA" id="ARBA00007251"/>
    </source>
</evidence>
<evidence type="ECO:0000256" key="7">
    <source>
        <dbReference type="ARBA" id="ARBA00044356"/>
    </source>
</evidence>
<proteinExistence type="inferred from homology"/>
<name>S4NMK9_9NEOP</name>
<evidence type="ECO:0000256" key="5">
    <source>
        <dbReference type="ARBA" id="ARBA00022917"/>
    </source>
</evidence>
<dbReference type="PANTHER" id="PTHR10233:SF14">
    <property type="entry name" value="TRANSLATION INITIATION FACTOR EIF-2B SUBUNIT DELTA"/>
    <property type="match status" value="1"/>
</dbReference>
<evidence type="ECO:0000256" key="4">
    <source>
        <dbReference type="ARBA" id="ARBA00022540"/>
    </source>
</evidence>
<dbReference type="Gene3D" id="3.40.50.10470">
    <property type="entry name" value="Translation initiation factor eif-2b, domain 2"/>
    <property type="match status" value="1"/>
</dbReference>
<comment type="subunit">
    <text evidence="8">Component of the translation initiation factor 2B (eIF2B) complex which is a heterodecamer of two sets of five different subunits: alpha, beta, gamma, delta and epsilon. Subunits alpha, beta and delta comprise a regulatory subcomplex and subunits epsilon and gamma comprise a catalytic subcomplex. Within the complex, the hexameric regulatory complex resides at the center, with the two heterodimeric catalytic subcomplexes bound on opposite sides.</text>
</comment>
<dbReference type="GO" id="GO:0005829">
    <property type="term" value="C:cytosol"/>
    <property type="evidence" value="ECO:0007669"/>
    <property type="project" value="UniProtKB-SubCell"/>
</dbReference>
<comment type="similarity">
    <text evidence="2 9">Belongs to the eIF-2B alpha/beta/delta subunits family.</text>
</comment>
<dbReference type="GO" id="GO:0003743">
    <property type="term" value="F:translation initiation factor activity"/>
    <property type="evidence" value="ECO:0007669"/>
    <property type="project" value="UniProtKB-KW"/>
</dbReference>
<evidence type="ECO:0000256" key="6">
    <source>
        <dbReference type="ARBA" id="ARBA00044147"/>
    </source>
</evidence>
<dbReference type="Pfam" id="PF01008">
    <property type="entry name" value="IF-2B"/>
    <property type="match status" value="1"/>
</dbReference>
<dbReference type="SUPFAM" id="SSF100950">
    <property type="entry name" value="NagB/RpiA/CoA transferase-like"/>
    <property type="match status" value="1"/>
</dbReference>
<accession>S4NMK9</accession>
<evidence type="ECO:0000256" key="3">
    <source>
        <dbReference type="ARBA" id="ARBA00022490"/>
    </source>
</evidence>
<dbReference type="InterPro" id="IPR000649">
    <property type="entry name" value="IF-2B-related"/>
</dbReference>
<sequence>MVRDYSLPARTEFARGLESQLAASVEFLWSMRPPAASQTNALKYFRHHLTQLPNNVDEFDAKKQLQEEIDRYIAEQIDKAGEAISTAVREKISTGDNILTYGCSSLIERIFSEAHEAGVQFRAVVVGTRVQRGAREMLRRLVSRGVVCTYADISALSFLMRDMSKVLIGAASLLANGAVLAPVGSLQAALVARAHNVPLLVACETHKFSDNVQTDAFVYNEIGDPDDIIDKSDDNSPLKDWRSNPNLTLLNLTYDVTPPSLVTAVVTEQAILPCTSAPVVLRFRLS</sequence>
<dbReference type="InterPro" id="IPR042529">
    <property type="entry name" value="IF_2B-like_C"/>
</dbReference>
<reference evidence="10" key="2">
    <citation type="submission" date="2013-05" db="EMBL/GenBank/DDBJ databases">
        <authorList>
            <person name="Carter J.-M."/>
            <person name="Baker S.C."/>
            <person name="Pink R."/>
            <person name="Carter D.R.F."/>
            <person name="Collins A."/>
            <person name="Tomlin J."/>
            <person name="Gibbs M."/>
            <person name="Breuker C.J."/>
        </authorList>
    </citation>
    <scope>NUCLEOTIDE SEQUENCE</scope>
    <source>
        <tissue evidence="10">Ovary</tissue>
    </source>
</reference>
<keyword evidence="3" id="KW-0963">Cytoplasm</keyword>
<evidence type="ECO:0000313" key="10">
    <source>
        <dbReference type="EMBL" id="JAA78284.1"/>
    </source>
</evidence>
<dbReference type="EMBL" id="GAIX01014276">
    <property type="protein sequence ID" value="JAA78284.1"/>
    <property type="molecule type" value="Transcribed_RNA"/>
</dbReference>
<evidence type="ECO:0000256" key="8">
    <source>
        <dbReference type="ARBA" id="ARBA00046432"/>
    </source>
</evidence>
<reference evidence="10" key="1">
    <citation type="journal article" date="2013" name="BMC Genomics">
        <title>Unscrambling butterfly oogenesis.</title>
        <authorList>
            <person name="Carter J.M."/>
            <person name="Baker S.C."/>
            <person name="Pink R."/>
            <person name="Carter D.R."/>
            <person name="Collins A."/>
            <person name="Tomlin J."/>
            <person name="Gibbs M."/>
            <person name="Breuker C.J."/>
        </authorList>
    </citation>
    <scope>NUCLEOTIDE SEQUENCE</scope>
    <source>
        <tissue evidence="10">Ovary</tissue>
    </source>
</reference>
<evidence type="ECO:0000256" key="9">
    <source>
        <dbReference type="RuleBase" id="RU003814"/>
    </source>
</evidence>
<organism evidence="10">
    <name type="scientific">Pararge aegeria</name>
    <name type="common">speckled wood butterfly</name>
    <dbReference type="NCBI Taxonomy" id="116150"/>
    <lineage>
        <taxon>Eukaryota</taxon>
        <taxon>Metazoa</taxon>
        <taxon>Ecdysozoa</taxon>
        <taxon>Arthropoda</taxon>
        <taxon>Hexapoda</taxon>
        <taxon>Insecta</taxon>
        <taxon>Pterygota</taxon>
        <taxon>Neoptera</taxon>
        <taxon>Endopterygota</taxon>
        <taxon>Lepidoptera</taxon>
        <taxon>Glossata</taxon>
        <taxon>Ditrysia</taxon>
        <taxon>Papilionoidea</taxon>
        <taxon>Nymphalidae</taxon>
        <taxon>Satyrinae</taxon>
        <taxon>Satyrini</taxon>
        <taxon>Parargina</taxon>
        <taxon>Pararge</taxon>
    </lineage>
</organism>